<evidence type="ECO:0000256" key="8">
    <source>
        <dbReference type="RuleBase" id="RU362042"/>
    </source>
</evidence>
<dbReference type="PROSITE" id="PS00501">
    <property type="entry name" value="SPASE_I_1"/>
    <property type="match status" value="1"/>
</dbReference>
<organism evidence="10 11">
    <name type="scientific">Latilactobacillus sakei</name>
    <name type="common">Lactobacillus sakei</name>
    <dbReference type="NCBI Taxonomy" id="1599"/>
    <lineage>
        <taxon>Bacteria</taxon>
        <taxon>Bacillati</taxon>
        <taxon>Bacillota</taxon>
        <taxon>Bacilli</taxon>
        <taxon>Lactobacillales</taxon>
        <taxon>Lactobacillaceae</taxon>
        <taxon>Latilactobacillus</taxon>
    </lineage>
</organism>
<evidence type="ECO:0000256" key="2">
    <source>
        <dbReference type="ARBA" id="ARBA00004401"/>
    </source>
</evidence>
<comment type="similarity">
    <text evidence="3 8">Belongs to the peptidase S26 family.</text>
</comment>
<feature type="active site" evidence="7">
    <location>
        <position position="31"/>
    </location>
</feature>
<dbReference type="Proteomes" id="UP001179858">
    <property type="component" value="Chromosome"/>
</dbReference>
<evidence type="ECO:0000313" key="10">
    <source>
        <dbReference type="EMBL" id="WGI19745.1"/>
    </source>
</evidence>
<evidence type="ECO:0000256" key="7">
    <source>
        <dbReference type="PIRSR" id="PIRSR600223-1"/>
    </source>
</evidence>
<dbReference type="InterPro" id="IPR019533">
    <property type="entry name" value="Peptidase_S26"/>
</dbReference>
<reference evidence="10" key="1">
    <citation type="submission" date="2023-04" db="EMBL/GenBank/DDBJ databases">
        <title>Novel strain of Lactilactobacillus sakei and use thereof.</title>
        <authorList>
            <person name="Kim S.Y."/>
        </authorList>
    </citation>
    <scope>NUCLEOTIDE SEQUENCE</scope>
    <source>
        <strain evidence="10">HUP1</strain>
    </source>
</reference>
<sequence>MILGGVSLAVVISLVLSLAQFFEVASVDGQSMKPTFRNNEMVVVMKNPTRLKRGDVIALQVPSMADKTFIKRIIGLPGDTVYASGGTLYINDKPIERLAKQGSTPKFSLLTSTGQSIVPDKKLFVLGDNRQKSTDSRTFGFVDYNDIIGKVGL</sequence>
<dbReference type="InterPro" id="IPR036286">
    <property type="entry name" value="LexA/Signal_pep-like_sf"/>
</dbReference>
<protein>
    <recommendedName>
        <fullName evidence="4 8">Signal peptidase I</fullName>
        <ecNumber evidence="4 8">3.4.21.89</ecNumber>
    </recommendedName>
</protein>
<dbReference type="RefSeq" id="WP_280103181.1">
    <property type="nucleotide sequence ID" value="NZ_CP122959.1"/>
</dbReference>
<dbReference type="InterPro" id="IPR019758">
    <property type="entry name" value="Pept_S26A_signal_pept_1_CS"/>
</dbReference>
<dbReference type="InterPro" id="IPR000223">
    <property type="entry name" value="Pept_S26A_signal_pept_1"/>
</dbReference>
<dbReference type="CDD" id="cd06530">
    <property type="entry name" value="S26_SPase_I"/>
    <property type="match status" value="1"/>
</dbReference>
<dbReference type="PRINTS" id="PR00727">
    <property type="entry name" value="LEADERPTASE"/>
</dbReference>
<evidence type="ECO:0000256" key="1">
    <source>
        <dbReference type="ARBA" id="ARBA00000677"/>
    </source>
</evidence>
<dbReference type="Pfam" id="PF10502">
    <property type="entry name" value="Peptidase_S26"/>
    <property type="match status" value="1"/>
</dbReference>
<dbReference type="InterPro" id="IPR019756">
    <property type="entry name" value="Pept_S26A_signal_pept_1_Ser-AS"/>
</dbReference>
<dbReference type="GO" id="GO:0009003">
    <property type="term" value="F:signal peptidase activity"/>
    <property type="evidence" value="ECO:0007669"/>
    <property type="project" value="UniProtKB-EC"/>
</dbReference>
<keyword evidence="5 8" id="KW-0645">Protease</keyword>
<dbReference type="PANTHER" id="PTHR43390:SF1">
    <property type="entry name" value="CHLOROPLAST PROCESSING PEPTIDASE"/>
    <property type="match status" value="1"/>
</dbReference>
<accession>A0AAF0KAJ4</accession>
<proteinExistence type="inferred from homology"/>
<dbReference type="PANTHER" id="PTHR43390">
    <property type="entry name" value="SIGNAL PEPTIDASE I"/>
    <property type="match status" value="1"/>
</dbReference>
<evidence type="ECO:0000259" key="9">
    <source>
        <dbReference type="Pfam" id="PF10502"/>
    </source>
</evidence>
<feature type="domain" description="Peptidase S26" evidence="9">
    <location>
        <begin position="9"/>
        <end position="151"/>
    </location>
</feature>
<evidence type="ECO:0000256" key="4">
    <source>
        <dbReference type="ARBA" id="ARBA00013208"/>
    </source>
</evidence>
<feature type="active site" evidence="7">
    <location>
        <position position="71"/>
    </location>
</feature>
<dbReference type="AlphaFoldDB" id="A0AAF0KAJ4"/>
<dbReference type="PROSITE" id="PS00761">
    <property type="entry name" value="SPASE_I_3"/>
    <property type="match status" value="1"/>
</dbReference>
<name>A0AAF0KAJ4_LATSK</name>
<comment type="subcellular location">
    <subcellularLocation>
        <location evidence="2">Cell membrane</location>
        <topology evidence="2">Single-pass type II membrane protein</topology>
    </subcellularLocation>
    <subcellularLocation>
        <location evidence="8">Membrane</location>
        <topology evidence="8">Single-pass type II membrane protein</topology>
    </subcellularLocation>
</comment>
<dbReference type="GO" id="GO:0005886">
    <property type="term" value="C:plasma membrane"/>
    <property type="evidence" value="ECO:0007669"/>
    <property type="project" value="UniProtKB-SubCell"/>
</dbReference>
<evidence type="ECO:0000256" key="6">
    <source>
        <dbReference type="ARBA" id="ARBA00022801"/>
    </source>
</evidence>
<gene>
    <name evidence="10" type="primary">lepB</name>
    <name evidence="10" type="ORF">QBD03_03275</name>
</gene>
<dbReference type="EMBL" id="CP122959">
    <property type="protein sequence ID" value="WGI19745.1"/>
    <property type="molecule type" value="Genomic_DNA"/>
</dbReference>
<comment type="catalytic activity">
    <reaction evidence="1 8">
        <text>Cleavage of hydrophobic, N-terminal signal or leader sequences from secreted and periplasmic proteins.</text>
        <dbReference type="EC" id="3.4.21.89"/>
    </reaction>
</comment>
<dbReference type="SUPFAM" id="SSF51306">
    <property type="entry name" value="LexA/Signal peptidase"/>
    <property type="match status" value="1"/>
</dbReference>
<dbReference type="Gene3D" id="2.10.109.10">
    <property type="entry name" value="Umud Fragment, subunit A"/>
    <property type="match status" value="1"/>
</dbReference>
<evidence type="ECO:0000256" key="3">
    <source>
        <dbReference type="ARBA" id="ARBA00009370"/>
    </source>
</evidence>
<dbReference type="EC" id="3.4.21.89" evidence="4 8"/>
<keyword evidence="6 8" id="KW-0378">Hydrolase</keyword>
<evidence type="ECO:0000256" key="5">
    <source>
        <dbReference type="ARBA" id="ARBA00022670"/>
    </source>
</evidence>
<dbReference type="NCBIfam" id="TIGR02227">
    <property type="entry name" value="sigpep_I_bact"/>
    <property type="match status" value="1"/>
</dbReference>
<dbReference type="GO" id="GO:0004252">
    <property type="term" value="F:serine-type endopeptidase activity"/>
    <property type="evidence" value="ECO:0007669"/>
    <property type="project" value="InterPro"/>
</dbReference>
<dbReference type="GO" id="GO:0006465">
    <property type="term" value="P:signal peptide processing"/>
    <property type="evidence" value="ECO:0007669"/>
    <property type="project" value="InterPro"/>
</dbReference>
<evidence type="ECO:0000313" key="11">
    <source>
        <dbReference type="Proteomes" id="UP001179858"/>
    </source>
</evidence>